<keyword evidence="3" id="KW-1185">Reference proteome</keyword>
<sequence>MKSTSNAFAKVGASSYALWGGLNILAGVMLLGQARAGELKDYFYNVAPNINTDSLINGYDAVGAVAQFHAYNLVWIGLVSLFVAVRFNWKNERVGFWINLILGGFTVLGFSLFLFLPDKMPITSGMLIPLLWLVGLVFTHIGLRIKRN</sequence>
<dbReference type="Proteomes" id="UP000192472">
    <property type="component" value="Unassembled WGS sequence"/>
</dbReference>
<keyword evidence="1" id="KW-0812">Transmembrane</keyword>
<accession>A0A1W2GI20</accession>
<dbReference type="EMBL" id="FWYF01000003">
    <property type="protein sequence ID" value="SMD36305.1"/>
    <property type="molecule type" value="Genomic_DNA"/>
</dbReference>
<evidence type="ECO:0000313" key="2">
    <source>
        <dbReference type="EMBL" id="SMD36305.1"/>
    </source>
</evidence>
<dbReference type="STRING" id="692418.SAMN04488029_2820"/>
<keyword evidence="1" id="KW-1133">Transmembrane helix</keyword>
<reference evidence="2 3" key="1">
    <citation type="submission" date="2017-04" db="EMBL/GenBank/DDBJ databases">
        <authorList>
            <person name="Afonso C.L."/>
            <person name="Miller P.J."/>
            <person name="Scott M.A."/>
            <person name="Spackman E."/>
            <person name="Goraichik I."/>
            <person name="Dimitrov K.M."/>
            <person name="Suarez D.L."/>
            <person name="Swayne D.E."/>
        </authorList>
    </citation>
    <scope>NUCLEOTIDE SEQUENCE [LARGE SCALE GENOMIC DNA]</scope>
    <source>
        <strain evidence="2 3">DSM 26133</strain>
    </source>
</reference>
<dbReference type="RefSeq" id="WP_084373474.1">
    <property type="nucleotide sequence ID" value="NZ_FWYF01000003.1"/>
</dbReference>
<evidence type="ECO:0000256" key="1">
    <source>
        <dbReference type="SAM" id="Phobius"/>
    </source>
</evidence>
<gene>
    <name evidence="2" type="ORF">SAMN04488029_2820</name>
</gene>
<feature type="transmembrane region" description="Helical" evidence="1">
    <location>
        <begin position="96"/>
        <end position="116"/>
    </location>
</feature>
<evidence type="ECO:0000313" key="3">
    <source>
        <dbReference type="Proteomes" id="UP000192472"/>
    </source>
</evidence>
<protein>
    <submittedName>
        <fullName evidence="2">Uncharacterized protein</fullName>
    </submittedName>
</protein>
<proteinExistence type="predicted"/>
<feature type="transmembrane region" description="Helical" evidence="1">
    <location>
        <begin position="122"/>
        <end position="143"/>
    </location>
</feature>
<dbReference type="AlphaFoldDB" id="A0A1W2GI20"/>
<keyword evidence="1" id="KW-0472">Membrane</keyword>
<dbReference type="OrthoDB" id="4569295at2"/>
<organism evidence="2 3">
    <name type="scientific">Reichenbachiella faecimaris</name>
    <dbReference type="NCBI Taxonomy" id="692418"/>
    <lineage>
        <taxon>Bacteria</taxon>
        <taxon>Pseudomonadati</taxon>
        <taxon>Bacteroidota</taxon>
        <taxon>Cytophagia</taxon>
        <taxon>Cytophagales</taxon>
        <taxon>Reichenbachiellaceae</taxon>
        <taxon>Reichenbachiella</taxon>
    </lineage>
</organism>
<feature type="transmembrane region" description="Helical" evidence="1">
    <location>
        <begin position="7"/>
        <end position="31"/>
    </location>
</feature>
<feature type="transmembrane region" description="Helical" evidence="1">
    <location>
        <begin position="68"/>
        <end position="89"/>
    </location>
</feature>
<name>A0A1W2GI20_REIFA</name>